<dbReference type="Proteomes" id="UP000568380">
    <property type="component" value="Unassembled WGS sequence"/>
</dbReference>
<comment type="similarity">
    <text evidence="6">Belongs to the ABC-2 integral membrane protein family.</text>
</comment>
<evidence type="ECO:0000256" key="4">
    <source>
        <dbReference type="ARBA" id="ARBA00023136"/>
    </source>
</evidence>
<feature type="transmembrane region" description="Helical" evidence="6">
    <location>
        <begin position="107"/>
        <end position="134"/>
    </location>
</feature>
<feature type="transmembrane region" description="Helical" evidence="6">
    <location>
        <begin position="174"/>
        <end position="192"/>
    </location>
</feature>
<feature type="domain" description="ABC transmembrane type-2" evidence="7">
    <location>
        <begin position="27"/>
        <end position="255"/>
    </location>
</feature>
<dbReference type="InterPro" id="IPR000412">
    <property type="entry name" value="ABC_2_transport"/>
</dbReference>
<keyword evidence="4 6" id="KW-0472">Membrane</keyword>
<evidence type="ECO:0000256" key="3">
    <source>
        <dbReference type="ARBA" id="ARBA00022989"/>
    </source>
</evidence>
<dbReference type="PIRSF" id="PIRSF006648">
    <property type="entry name" value="DrrB"/>
    <property type="match status" value="1"/>
</dbReference>
<dbReference type="AlphaFoldDB" id="A0A7W8AF82"/>
<keyword evidence="6" id="KW-1003">Cell membrane</keyword>
<keyword evidence="9" id="KW-1185">Reference proteome</keyword>
<evidence type="ECO:0000256" key="1">
    <source>
        <dbReference type="ARBA" id="ARBA00004141"/>
    </source>
</evidence>
<keyword evidence="2 6" id="KW-0812">Transmembrane</keyword>
<keyword evidence="6" id="KW-0813">Transport</keyword>
<dbReference type="InterPro" id="IPR047817">
    <property type="entry name" value="ABC2_TM_bact-type"/>
</dbReference>
<evidence type="ECO:0000259" key="7">
    <source>
        <dbReference type="PROSITE" id="PS51012"/>
    </source>
</evidence>
<dbReference type="PROSITE" id="PS51012">
    <property type="entry name" value="ABC_TM2"/>
    <property type="match status" value="1"/>
</dbReference>
<keyword evidence="5" id="KW-0046">Antibiotic resistance</keyword>
<comment type="caution">
    <text evidence="6">Lacks conserved residue(s) required for the propagation of feature annotation.</text>
</comment>
<dbReference type="GO" id="GO:0046677">
    <property type="term" value="P:response to antibiotic"/>
    <property type="evidence" value="ECO:0007669"/>
    <property type="project" value="UniProtKB-KW"/>
</dbReference>
<dbReference type="InterPro" id="IPR013525">
    <property type="entry name" value="ABC2_TM"/>
</dbReference>
<evidence type="ECO:0000313" key="9">
    <source>
        <dbReference type="Proteomes" id="UP000568380"/>
    </source>
</evidence>
<evidence type="ECO:0000256" key="6">
    <source>
        <dbReference type="RuleBase" id="RU361157"/>
    </source>
</evidence>
<proteinExistence type="inferred from homology"/>
<evidence type="ECO:0000256" key="2">
    <source>
        <dbReference type="ARBA" id="ARBA00022692"/>
    </source>
</evidence>
<reference evidence="8 9" key="1">
    <citation type="submission" date="2020-08" db="EMBL/GenBank/DDBJ databases">
        <title>Genomic Encyclopedia of Type Strains, Phase IV (KMG-IV): sequencing the most valuable type-strain genomes for metagenomic binning, comparative biology and taxonomic classification.</title>
        <authorList>
            <person name="Goeker M."/>
        </authorList>
    </citation>
    <scope>NUCLEOTIDE SEQUENCE [LARGE SCALE GENOMIC DNA]</scope>
    <source>
        <strain evidence="8 9">DSM 45385</strain>
    </source>
</reference>
<evidence type="ECO:0000313" key="8">
    <source>
        <dbReference type="EMBL" id="MBB5085231.1"/>
    </source>
</evidence>
<dbReference type="EMBL" id="JACHIN010000034">
    <property type="protein sequence ID" value="MBB5085231.1"/>
    <property type="molecule type" value="Genomic_DNA"/>
</dbReference>
<dbReference type="RefSeq" id="WP_184976488.1">
    <property type="nucleotide sequence ID" value="NZ_JACHIN010000034.1"/>
</dbReference>
<name>A0A7W8AF82_9ACTN</name>
<dbReference type="PANTHER" id="PTHR43229:SF2">
    <property type="entry name" value="NODULATION PROTEIN J"/>
    <property type="match status" value="1"/>
</dbReference>
<sequence>MSSTTLAMRDSMTMLRRNLLHAKRYPNMTLSVAFIPIFMLLLFVYVFGGAIGKGLATGDYVNFVTPGILMMATMSGSVVVAVSVSVDKTEGIINRFRTMPISRASVMTGQVVGSVIQTMISVVLVTLVALLIGFRPAAGPLGWLGVIGLMLLVAFAITWISAAFGLIAKGAETASNIGLPFQFLPFLGNAIVTPESMPAGLRWFAEYQPFTPIIGTLRALLMGQPVGGQGLVAIAWCLAGAFAGYFWARSAFNRRADS</sequence>
<evidence type="ECO:0000256" key="5">
    <source>
        <dbReference type="ARBA" id="ARBA00023251"/>
    </source>
</evidence>
<comment type="subcellular location">
    <subcellularLocation>
        <location evidence="6">Cell membrane</location>
        <topology evidence="6">Multi-pass membrane protein</topology>
    </subcellularLocation>
    <subcellularLocation>
        <location evidence="1">Membrane</location>
        <topology evidence="1">Multi-pass membrane protein</topology>
    </subcellularLocation>
</comment>
<feature type="transmembrane region" description="Helical" evidence="6">
    <location>
        <begin position="226"/>
        <end position="248"/>
    </location>
</feature>
<dbReference type="PANTHER" id="PTHR43229">
    <property type="entry name" value="NODULATION PROTEIN J"/>
    <property type="match status" value="1"/>
</dbReference>
<dbReference type="GO" id="GO:0043190">
    <property type="term" value="C:ATP-binding cassette (ABC) transporter complex"/>
    <property type="evidence" value="ECO:0007669"/>
    <property type="project" value="InterPro"/>
</dbReference>
<protein>
    <recommendedName>
        <fullName evidence="6">Transport permease protein</fullName>
    </recommendedName>
</protein>
<feature type="transmembrane region" description="Helical" evidence="6">
    <location>
        <begin position="140"/>
        <end position="167"/>
    </location>
</feature>
<comment type="caution">
    <text evidence="8">The sequence shown here is derived from an EMBL/GenBank/DDBJ whole genome shotgun (WGS) entry which is preliminary data.</text>
</comment>
<dbReference type="GO" id="GO:0140359">
    <property type="term" value="F:ABC-type transporter activity"/>
    <property type="evidence" value="ECO:0007669"/>
    <property type="project" value="InterPro"/>
</dbReference>
<gene>
    <name evidence="8" type="ORF">HNR40_010745</name>
</gene>
<dbReference type="Pfam" id="PF01061">
    <property type="entry name" value="ABC2_membrane"/>
    <property type="match status" value="1"/>
</dbReference>
<organism evidence="8 9">
    <name type="scientific">Nonomuraea endophytica</name>
    <dbReference type="NCBI Taxonomy" id="714136"/>
    <lineage>
        <taxon>Bacteria</taxon>
        <taxon>Bacillati</taxon>
        <taxon>Actinomycetota</taxon>
        <taxon>Actinomycetes</taxon>
        <taxon>Streptosporangiales</taxon>
        <taxon>Streptosporangiaceae</taxon>
        <taxon>Nonomuraea</taxon>
    </lineage>
</organism>
<feature type="transmembrane region" description="Helical" evidence="6">
    <location>
        <begin position="64"/>
        <end position="86"/>
    </location>
</feature>
<keyword evidence="3 6" id="KW-1133">Transmembrane helix</keyword>
<accession>A0A7W8AF82</accession>
<dbReference type="InterPro" id="IPR051784">
    <property type="entry name" value="Nod_factor_ABC_transporter"/>
</dbReference>